<evidence type="ECO:0000313" key="2">
    <source>
        <dbReference type="EMBL" id="SVE27403.1"/>
    </source>
</evidence>
<dbReference type="SUPFAM" id="SSF51735">
    <property type="entry name" value="NAD(P)-binding Rossmann-fold domains"/>
    <property type="match status" value="1"/>
</dbReference>
<proteinExistence type="predicted"/>
<dbReference type="AlphaFoldDB" id="A0A383C5T3"/>
<dbReference type="EMBL" id="UINC01205983">
    <property type="protein sequence ID" value="SVE27403.1"/>
    <property type="molecule type" value="Genomic_DNA"/>
</dbReference>
<dbReference type="InterPro" id="IPR036291">
    <property type="entry name" value="NAD(P)-bd_dom_sf"/>
</dbReference>
<dbReference type="InterPro" id="IPR001732">
    <property type="entry name" value="UDP-Glc/GDP-Man_DH_N"/>
</dbReference>
<dbReference type="GO" id="GO:0051287">
    <property type="term" value="F:NAD binding"/>
    <property type="evidence" value="ECO:0007669"/>
    <property type="project" value="InterPro"/>
</dbReference>
<accession>A0A383C5T3</accession>
<gene>
    <name evidence="2" type="ORF">METZ01_LOCUS480257</name>
</gene>
<sequence length="89" mass="9484">MKIGIVGIGVVGNAHRFGFQKLGHDVSFHDTAHDTKLEDVIDTEVVYICVPTPSLSDGQCDTSIVCQVVDDLVLGGYEGVIAIKSTIKP</sequence>
<protein>
    <recommendedName>
        <fullName evidence="1">UDP-glucose/GDP-mannose dehydrogenase N-terminal domain-containing protein</fullName>
    </recommendedName>
</protein>
<organism evidence="2">
    <name type="scientific">marine metagenome</name>
    <dbReference type="NCBI Taxonomy" id="408172"/>
    <lineage>
        <taxon>unclassified sequences</taxon>
        <taxon>metagenomes</taxon>
        <taxon>ecological metagenomes</taxon>
    </lineage>
</organism>
<feature type="domain" description="UDP-glucose/GDP-mannose dehydrogenase N-terminal" evidence="1">
    <location>
        <begin position="40"/>
        <end position="89"/>
    </location>
</feature>
<dbReference type="GO" id="GO:0016616">
    <property type="term" value="F:oxidoreductase activity, acting on the CH-OH group of donors, NAD or NADP as acceptor"/>
    <property type="evidence" value="ECO:0007669"/>
    <property type="project" value="InterPro"/>
</dbReference>
<dbReference type="Gene3D" id="3.40.50.720">
    <property type="entry name" value="NAD(P)-binding Rossmann-like Domain"/>
    <property type="match status" value="1"/>
</dbReference>
<reference evidence="2" key="1">
    <citation type="submission" date="2018-05" db="EMBL/GenBank/DDBJ databases">
        <authorList>
            <person name="Lanie J.A."/>
            <person name="Ng W.-L."/>
            <person name="Kazmierczak K.M."/>
            <person name="Andrzejewski T.M."/>
            <person name="Davidsen T.M."/>
            <person name="Wayne K.J."/>
            <person name="Tettelin H."/>
            <person name="Glass J.I."/>
            <person name="Rusch D."/>
            <person name="Podicherti R."/>
            <person name="Tsui H.-C.T."/>
            <person name="Winkler M.E."/>
        </authorList>
    </citation>
    <scope>NUCLEOTIDE SEQUENCE</scope>
</reference>
<evidence type="ECO:0000259" key="1">
    <source>
        <dbReference type="Pfam" id="PF03721"/>
    </source>
</evidence>
<name>A0A383C5T3_9ZZZZ</name>
<feature type="non-terminal residue" evidence="2">
    <location>
        <position position="89"/>
    </location>
</feature>
<dbReference type="Pfam" id="PF03721">
    <property type="entry name" value="UDPG_MGDP_dh_N"/>
    <property type="match status" value="1"/>
</dbReference>